<dbReference type="InterPro" id="IPR011335">
    <property type="entry name" value="Restrct_endonuc-II-like"/>
</dbReference>
<keyword evidence="1 7" id="KW-0963">Cytoplasm</keyword>
<name>A0A975HJ20_9GAMM</name>
<reference evidence="9" key="1">
    <citation type="submission" date="2021-03" db="EMBL/GenBank/DDBJ databases">
        <title>Description of Psychrosphaera ytuae sp. nov. isolated from deep sea sediment of South China Sea.</title>
        <authorList>
            <person name="Zhang J."/>
            <person name="Xu X.-D."/>
        </authorList>
    </citation>
    <scope>NUCLEOTIDE SEQUENCE</scope>
    <source>
        <strain evidence="9">MTZ26</strain>
    </source>
</reference>
<evidence type="ECO:0000256" key="7">
    <source>
        <dbReference type="HAMAP-Rule" id="MF_00759"/>
    </source>
</evidence>
<dbReference type="Proteomes" id="UP000682739">
    <property type="component" value="Chromosome"/>
</dbReference>
<organism evidence="9 10">
    <name type="scientific">Psychrosphaera ytuae</name>
    <dbReference type="NCBI Taxonomy" id="2820710"/>
    <lineage>
        <taxon>Bacteria</taxon>
        <taxon>Pseudomonadati</taxon>
        <taxon>Pseudomonadota</taxon>
        <taxon>Gammaproteobacteria</taxon>
        <taxon>Alteromonadales</taxon>
        <taxon>Pseudoalteromonadaceae</taxon>
        <taxon>Psychrosphaera</taxon>
    </lineage>
</organism>
<dbReference type="GO" id="GO:0006298">
    <property type="term" value="P:mismatch repair"/>
    <property type="evidence" value="ECO:0007669"/>
    <property type="project" value="UniProtKB-UniRule"/>
</dbReference>
<dbReference type="Pfam" id="PF02976">
    <property type="entry name" value="MutH"/>
    <property type="match status" value="1"/>
</dbReference>
<protein>
    <recommendedName>
        <fullName evidence="7">DNA mismatch repair protein MutH</fullName>
    </recommendedName>
    <alternativeName>
        <fullName evidence="7">Methyl-directed mismatch repair protein</fullName>
    </alternativeName>
</protein>
<proteinExistence type="inferred from homology"/>
<dbReference type="EMBL" id="CP072110">
    <property type="protein sequence ID" value="QTH64857.1"/>
    <property type="molecule type" value="Genomic_DNA"/>
</dbReference>
<dbReference type="GO" id="GO:0003677">
    <property type="term" value="F:DNA binding"/>
    <property type="evidence" value="ECO:0007669"/>
    <property type="project" value="InterPro"/>
</dbReference>
<evidence type="ECO:0000256" key="2">
    <source>
        <dbReference type="ARBA" id="ARBA00022722"/>
    </source>
</evidence>
<comment type="similarity">
    <text evidence="7">Belongs to the MutH family.</text>
</comment>
<dbReference type="InterPro" id="IPR037057">
    <property type="entry name" value="DNA_rep_MutH/T2_RE_sf"/>
</dbReference>
<keyword evidence="4 7" id="KW-0227">DNA damage</keyword>
<evidence type="ECO:0000313" key="9">
    <source>
        <dbReference type="EMBL" id="QTH64857.1"/>
    </source>
</evidence>
<dbReference type="GO" id="GO:0004519">
    <property type="term" value="F:endonuclease activity"/>
    <property type="evidence" value="ECO:0007669"/>
    <property type="project" value="UniProtKB-UniRule"/>
</dbReference>
<dbReference type="NCBIfam" id="NF003458">
    <property type="entry name" value="PRK05070.1"/>
    <property type="match status" value="1"/>
</dbReference>
<evidence type="ECO:0000313" key="10">
    <source>
        <dbReference type="Proteomes" id="UP000682739"/>
    </source>
</evidence>
<sequence>MNLPKPPKTIEELQDRIDAMAGLTLGELADELGVEVPENLLVEKGWSGQLLEAYLGASAGNLPEPDFQELGIELKTVPINQLGKPLETTFVSVAPLMMPAGQEWRDSVVYKKLSHVLWVPIIAERQIPIPNRTVAMPFLWKMDEVTEQVLKADWLELTDLIVLGHHDKITAKHGQLLQLRPKAADSSVRTDAIGADGAPTKAPPKGFYLRTQFTQSLFKQQFQLD</sequence>
<evidence type="ECO:0000256" key="6">
    <source>
        <dbReference type="ARBA" id="ARBA00023204"/>
    </source>
</evidence>
<dbReference type="SMART" id="SM00927">
    <property type="entry name" value="MutH"/>
    <property type="match status" value="1"/>
</dbReference>
<dbReference type="InterPro" id="IPR011337">
    <property type="entry name" value="DNA_rep_MutH/RE_typeII_Sau3AI"/>
</dbReference>
<gene>
    <name evidence="7 9" type="primary">mutH</name>
    <name evidence="9" type="ORF">J1N51_05220</name>
</gene>
<keyword evidence="3 7" id="KW-0255">Endonuclease</keyword>
<dbReference type="GO" id="GO:0016787">
    <property type="term" value="F:hydrolase activity"/>
    <property type="evidence" value="ECO:0007669"/>
    <property type="project" value="UniProtKB-KW"/>
</dbReference>
<dbReference type="Gene3D" id="3.40.600.10">
    <property type="entry name" value="DNA mismatch repair MutH/Restriction endonuclease, type II"/>
    <property type="match status" value="1"/>
</dbReference>
<keyword evidence="6 7" id="KW-0234">DNA repair</keyword>
<dbReference type="SUPFAM" id="SSF52980">
    <property type="entry name" value="Restriction endonuclease-like"/>
    <property type="match status" value="1"/>
</dbReference>
<dbReference type="HAMAP" id="MF_00759">
    <property type="entry name" value="MutH"/>
    <property type="match status" value="1"/>
</dbReference>
<dbReference type="NCBIfam" id="TIGR02248">
    <property type="entry name" value="mutH_TIGR"/>
    <property type="match status" value="1"/>
</dbReference>
<dbReference type="GO" id="GO:0005737">
    <property type="term" value="C:cytoplasm"/>
    <property type="evidence" value="ECO:0007669"/>
    <property type="project" value="UniProtKB-SubCell"/>
</dbReference>
<comment type="function">
    <text evidence="7">Sequence-specific endonuclease that cleaves unmethylated GATC sequences. It is involved in DNA mismatch repair.</text>
</comment>
<accession>A0A975HJ20</accession>
<keyword evidence="2 7" id="KW-0540">Nuclease</keyword>
<keyword evidence="10" id="KW-1185">Reference proteome</keyword>
<feature type="domain" description="DNA mismatch repair MutH/Type II restriction enzyme Sau3AI" evidence="8">
    <location>
        <begin position="55"/>
        <end position="153"/>
    </location>
</feature>
<dbReference type="KEGG" id="psym:J1N51_05220"/>
<dbReference type="GO" id="GO:0006304">
    <property type="term" value="P:DNA modification"/>
    <property type="evidence" value="ECO:0007669"/>
    <property type="project" value="InterPro"/>
</dbReference>
<dbReference type="InterPro" id="IPR004230">
    <property type="entry name" value="DNA_mismatch_repair_MutH"/>
</dbReference>
<dbReference type="RefSeq" id="WP_208832911.1">
    <property type="nucleotide sequence ID" value="NZ_CP072110.1"/>
</dbReference>
<evidence type="ECO:0000256" key="3">
    <source>
        <dbReference type="ARBA" id="ARBA00022759"/>
    </source>
</evidence>
<dbReference type="CDD" id="cd00583">
    <property type="entry name" value="MutH-like"/>
    <property type="match status" value="1"/>
</dbReference>
<keyword evidence="5 7" id="KW-0378">Hydrolase</keyword>
<evidence type="ECO:0000256" key="4">
    <source>
        <dbReference type="ARBA" id="ARBA00022763"/>
    </source>
</evidence>
<dbReference type="AlphaFoldDB" id="A0A975HJ20"/>
<evidence type="ECO:0000259" key="8">
    <source>
        <dbReference type="SMART" id="SM00927"/>
    </source>
</evidence>
<evidence type="ECO:0000256" key="1">
    <source>
        <dbReference type="ARBA" id="ARBA00022490"/>
    </source>
</evidence>
<evidence type="ECO:0000256" key="5">
    <source>
        <dbReference type="ARBA" id="ARBA00022801"/>
    </source>
</evidence>
<comment type="subcellular location">
    <subcellularLocation>
        <location evidence="7">Cytoplasm</location>
    </subcellularLocation>
</comment>